<dbReference type="AlphaFoldDB" id="A0A4R2IQZ6"/>
<keyword evidence="3" id="KW-1185">Reference proteome</keyword>
<evidence type="ECO:0000313" key="2">
    <source>
        <dbReference type="EMBL" id="TCO47377.1"/>
    </source>
</evidence>
<feature type="region of interest" description="Disordered" evidence="1">
    <location>
        <begin position="1"/>
        <end position="21"/>
    </location>
</feature>
<accession>A0A4R2IQZ6</accession>
<dbReference type="OrthoDB" id="3678441at2"/>
<protein>
    <recommendedName>
        <fullName evidence="4">Metallo-beta-lactamase superfamily protein</fullName>
    </recommendedName>
</protein>
<proteinExistence type="predicted"/>
<name>A0A4R2IQZ6_9PSEU</name>
<dbReference type="Proteomes" id="UP000295680">
    <property type="component" value="Unassembled WGS sequence"/>
</dbReference>
<dbReference type="SUPFAM" id="SSF56281">
    <property type="entry name" value="Metallo-hydrolase/oxidoreductase"/>
    <property type="match status" value="1"/>
</dbReference>
<dbReference type="InterPro" id="IPR036866">
    <property type="entry name" value="RibonucZ/Hydroxyglut_hydro"/>
</dbReference>
<organism evidence="2 3">
    <name type="scientific">Actinocrispum wychmicini</name>
    <dbReference type="NCBI Taxonomy" id="1213861"/>
    <lineage>
        <taxon>Bacteria</taxon>
        <taxon>Bacillati</taxon>
        <taxon>Actinomycetota</taxon>
        <taxon>Actinomycetes</taxon>
        <taxon>Pseudonocardiales</taxon>
        <taxon>Pseudonocardiaceae</taxon>
        <taxon>Actinocrispum</taxon>
    </lineage>
</organism>
<dbReference type="EMBL" id="SLWS01000017">
    <property type="protein sequence ID" value="TCO47377.1"/>
    <property type="molecule type" value="Genomic_DNA"/>
</dbReference>
<reference evidence="2 3" key="1">
    <citation type="submission" date="2019-03" db="EMBL/GenBank/DDBJ databases">
        <title>Genomic Encyclopedia of Type Strains, Phase IV (KMG-IV): sequencing the most valuable type-strain genomes for metagenomic binning, comparative biology and taxonomic classification.</title>
        <authorList>
            <person name="Goeker M."/>
        </authorList>
    </citation>
    <scope>NUCLEOTIDE SEQUENCE [LARGE SCALE GENOMIC DNA]</scope>
    <source>
        <strain evidence="2 3">DSM 45934</strain>
    </source>
</reference>
<dbReference type="RefSeq" id="WP_132125669.1">
    <property type="nucleotide sequence ID" value="NZ_SLWS01000017.1"/>
</dbReference>
<comment type="caution">
    <text evidence="2">The sequence shown here is derived from an EMBL/GenBank/DDBJ whole genome shotgun (WGS) entry which is preliminary data.</text>
</comment>
<gene>
    <name evidence="2" type="ORF">EV192_117117</name>
</gene>
<evidence type="ECO:0008006" key="4">
    <source>
        <dbReference type="Google" id="ProtNLM"/>
    </source>
</evidence>
<dbReference type="Gene3D" id="3.60.15.30">
    <property type="entry name" value="Metallo-beta-lactamase domain"/>
    <property type="match status" value="1"/>
</dbReference>
<sequence length="228" mass="24873">MTVSRSSPADTRPWHGPPRPSVRRVAELPIWTIRPPTARTLNCVLITGPDGAALVNTGTTARHGAAVAQCVADLTDKPLNTIIYPHHPSTDCRGSTGVTDPDDARSGKVVVLAAGPSTGRTPRGVSPNLWVDRECLLRLSGVTMRLFPVSTGEVGGLNIYLPRHRVAIIADEPCLWKHPPGRHSAVTPFTRAVNWFLRFPVEHLLGSHLLRLSGPEVHLVLRTYLNRR</sequence>
<evidence type="ECO:0000256" key="1">
    <source>
        <dbReference type="SAM" id="MobiDB-lite"/>
    </source>
</evidence>
<evidence type="ECO:0000313" key="3">
    <source>
        <dbReference type="Proteomes" id="UP000295680"/>
    </source>
</evidence>